<dbReference type="Proteomes" id="UP001596435">
    <property type="component" value="Unassembled WGS sequence"/>
</dbReference>
<organism evidence="3 4">
    <name type="scientific">Kitasatospora paranensis</name>
    <dbReference type="NCBI Taxonomy" id="258053"/>
    <lineage>
        <taxon>Bacteria</taxon>
        <taxon>Bacillati</taxon>
        <taxon>Actinomycetota</taxon>
        <taxon>Actinomycetes</taxon>
        <taxon>Kitasatosporales</taxon>
        <taxon>Streptomycetaceae</taxon>
        <taxon>Kitasatospora</taxon>
    </lineage>
</organism>
<feature type="transmembrane region" description="Helical" evidence="2">
    <location>
        <begin position="53"/>
        <end position="71"/>
    </location>
</feature>
<accession>A0ABW2G9G4</accession>
<feature type="transmembrane region" description="Helical" evidence="2">
    <location>
        <begin position="21"/>
        <end position="41"/>
    </location>
</feature>
<evidence type="ECO:0000256" key="2">
    <source>
        <dbReference type="SAM" id="Phobius"/>
    </source>
</evidence>
<keyword evidence="2" id="KW-0812">Transmembrane</keyword>
<keyword evidence="2" id="KW-0472">Membrane</keyword>
<gene>
    <name evidence="3" type="ORF">ACFQMG_35090</name>
</gene>
<dbReference type="EMBL" id="JBHTAJ010000119">
    <property type="protein sequence ID" value="MFC7184787.1"/>
    <property type="molecule type" value="Genomic_DNA"/>
</dbReference>
<feature type="transmembrane region" description="Helical" evidence="2">
    <location>
        <begin position="78"/>
        <end position="95"/>
    </location>
</feature>
<protein>
    <submittedName>
        <fullName evidence="3">Uncharacterized protein</fullName>
    </submittedName>
</protein>
<reference evidence="4" key="1">
    <citation type="journal article" date="2019" name="Int. J. Syst. Evol. Microbiol.">
        <title>The Global Catalogue of Microorganisms (GCM) 10K type strain sequencing project: providing services to taxonomists for standard genome sequencing and annotation.</title>
        <authorList>
            <consortium name="The Broad Institute Genomics Platform"/>
            <consortium name="The Broad Institute Genome Sequencing Center for Infectious Disease"/>
            <person name="Wu L."/>
            <person name="Ma J."/>
        </authorList>
    </citation>
    <scope>NUCLEOTIDE SEQUENCE [LARGE SCALE GENOMIC DNA]</scope>
    <source>
        <strain evidence="4">CGMCC 1.12859</strain>
    </source>
</reference>
<comment type="caution">
    <text evidence="3">The sequence shown here is derived from an EMBL/GenBank/DDBJ whole genome shotgun (WGS) entry which is preliminary data.</text>
</comment>
<evidence type="ECO:0000313" key="3">
    <source>
        <dbReference type="EMBL" id="MFC7184787.1"/>
    </source>
</evidence>
<feature type="compositionally biased region" description="Low complexity" evidence="1">
    <location>
        <begin position="151"/>
        <end position="164"/>
    </location>
</feature>
<proteinExistence type="predicted"/>
<keyword evidence="2" id="KW-1133">Transmembrane helix</keyword>
<name>A0ABW2G9G4_9ACTN</name>
<evidence type="ECO:0000256" key="1">
    <source>
        <dbReference type="SAM" id="MobiDB-lite"/>
    </source>
</evidence>
<dbReference type="RefSeq" id="WP_345708842.1">
    <property type="nucleotide sequence ID" value="NZ_BAABKV010000001.1"/>
</dbReference>
<keyword evidence="4" id="KW-1185">Reference proteome</keyword>
<feature type="region of interest" description="Disordered" evidence="1">
    <location>
        <begin position="141"/>
        <end position="178"/>
    </location>
</feature>
<sequence>MHAPGQAPTARETTIRRWLPIGLRTAAFLLLPWIVVLSLSVRRFGARNLANSWVWLDVMEVAALLLLAALVRRRHRATSPLAAATAVLLAMDAYFDIWSAHRGPDYLLAQVLAYCAELPGAAVLAALSWYALPWAAAEPVAPPGRPPRNVGAAPSGRSGSSSRGPADEAGQALRISGP</sequence>
<evidence type="ECO:0000313" key="4">
    <source>
        <dbReference type="Proteomes" id="UP001596435"/>
    </source>
</evidence>
<feature type="transmembrane region" description="Helical" evidence="2">
    <location>
        <begin position="107"/>
        <end position="132"/>
    </location>
</feature>